<dbReference type="PANTHER" id="PTHR12287">
    <property type="entry name" value="EPIDERMAL GROWTH FACTOR RECEPTOR KINASE SUBSTRATE EPS8-RELATED PROTEIN"/>
    <property type="match status" value="1"/>
</dbReference>
<evidence type="ECO:0000256" key="1">
    <source>
        <dbReference type="ARBA" id="ARBA00004496"/>
    </source>
</evidence>
<dbReference type="InterPro" id="IPR055093">
    <property type="entry name" value="EPS8_2nd"/>
</dbReference>
<accession>A0A4U5VPE0</accession>
<dbReference type="SMART" id="SM00326">
    <property type="entry name" value="SH3"/>
    <property type="match status" value="1"/>
</dbReference>
<dbReference type="STRING" id="240159.A0A4U5VPE0"/>
<dbReference type="InterPro" id="IPR035462">
    <property type="entry name" value="Eps8_SH3"/>
</dbReference>
<feature type="region of interest" description="Disordered" evidence="12">
    <location>
        <begin position="218"/>
        <end position="239"/>
    </location>
</feature>
<keyword evidence="15" id="KW-0418">Kinase</keyword>
<feature type="compositionally biased region" description="Pro residues" evidence="12">
    <location>
        <begin position="621"/>
        <end position="649"/>
    </location>
</feature>
<name>A0A4U5VPE0_COLLU</name>
<comment type="subcellular location">
    <subcellularLocation>
        <location evidence="1">Cytoplasm</location>
    </subcellularLocation>
</comment>
<dbReference type="GO" id="GO:0035023">
    <property type="term" value="P:regulation of Rho protein signal transduction"/>
    <property type="evidence" value="ECO:0007669"/>
    <property type="project" value="TreeGrafter"/>
</dbReference>
<keyword evidence="15" id="KW-0808">Transferase</keyword>
<keyword evidence="6" id="KW-0175">Coiled coil</keyword>
<evidence type="ECO:0000313" key="16">
    <source>
        <dbReference type="Proteomes" id="UP000298787"/>
    </source>
</evidence>
<evidence type="ECO:0000256" key="2">
    <source>
        <dbReference type="ARBA" id="ARBA00006197"/>
    </source>
</evidence>
<feature type="compositionally biased region" description="Pro residues" evidence="12">
    <location>
        <begin position="834"/>
        <end position="845"/>
    </location>
</feature>
<evidence type="ECO:0000259" key="14">
    <source>
        <dbReference type="PROSITE" id="PS50002"/>
    </source>
</evidence>
<feature type="compositionally biased region" description="Pro residues" evidence="12">
    <location>
        <begin position="221"/>
        <end position="233"/>
    </location>
</feature>
<evidence type="ECO:0000256" key="9">
    <source>
        <dbReference type="ARBA" id="ARBA00067142"/>
    </source>
</evidence>
<keyword evidence="5" id="KW-0597">Phosphoprotein</keyword>
<evidence type="ECO:0000256" key="3">
    <source>
        <dbReference type="ARBA" id="ARBA00022443"/>
    </source>
</evidence>
<dbReference type="InterPro" id="IPR033928">
    <property type="entry name" value="EPS8_PTB"/>
</dbReference>
<evidence type="ECO:0000256" key="4">
    <source>
        <dbReference type="ARBA" id="ARBA00022490"/>
    </source>
</evidence>
<dbReference type="SUPFAM" id="SSF50044">
    <property type="entry name" value="SH3-domain"/>
    <property type="match status" value="1"/>
</dbReference>
<evidence type="ECO:0000256" key="8">
    <source>
        <dbReference type="ARBA" id="ARBA00065375"/>
    </source>
</evidence>
<feature type="compositionally biased region" description="Basic residues" evidence="12">
    <location>
        <begin position="953"/>
        <end position="969"/>
    </location>
</feature>
<comment type="similarity">
    <text evidence="2">Belongs to the EPS8 family.</text>
</comment>
<feature type="domain" description="PID" evidence="13">
    <location>
        <begin position="92"/>
        <end position="195"/>
    </location>
</feature>
<dbReference type="Pfam" id="PF08416">
    <property type="entry name" value="PTB"/>
    <property type="match status" value="1"/>
</dbReference>
<feature type="compositionally biased region" description="Basic residues" evidence="12">
    <location>
        <begin position="930"/>
        <end position="945"/>
    </location>
</feature>
<proteinExistence type="inferred from homology"/>
<dbReference type="GO" id="GO:0003779">
    <property type="term" value="F:actin binding"/>
    <property type="evidence" value="ECO:0007669"/>
    <property type="project" value="TreeGrafter"/>
</dbReference>
<reference evidence="15 16" key="1">
    <citation type="submission" date="2019-01" db="EMBL/GenBank/DDBJ databases">
        <title>Genome Assembly of Collichthys lucidus.</title>
        <authorList>
            <person name="Cai M."/>
            <person name="Xiao S."/>
        </authorList>
    </citation>
    <scope>NUCLEOTIDE SEQUENCE [LARGE SCALE GENOMIC DNA]</scope>
    <source>
        <strain evidence="15">JT15FE1705JMU</strain>
        <tissue evidence="15">Muscle</tissue>
    </source>
</reference>
<dbReference type="CDD" id="cd09540">
    <property type="entry name" value="SAM_EPS8-like"/>
    <property type="match status" value="1"/>
</dbReference>
<dbReference type="InterPro" id="IPR041418">
    <property type="entry name" value="SAM_3"/>
</dbReference>
<dbReference type="SUPFAM" id="SSF47769">
    <property type="entry name" value="SAM/Pointed domain"/>
    <property type="match status" value="1"/>
</dbReference>
<dbReference type="InterPro" id="IPR039801">
    <property type="entry name" value="EPS8-like"/>
</dbReference>
<dbReference type="InterPro" id="IPR013761">
    <property type="entry name" value="SAM/pointed_sf"/>
</dbReference>
<dbReference type="FunFam" id="2.30.30.40:FF:000071">
    <property type="entry name" value="Epidermal growth factor receptor kinase substrate 8"/>
    <property type="match status" value="1"/>
</dbReference>
<keyword evidence="3 11" id="KW-0728">SH3 domain</keyword>
<feature type="compositionally biased region" description="Pro residues" evidence="12">
    <location>
        <begin position="1123"/>
        <end position="1142"/>
    </location>
</feature>
<evidence type="ECO:0000256" key="7">
    <source>
        <dbReference type="ARBA" id="ARBA00058563"/>
    </source>
</evidence>
<comment type="subunit">
    <text evidence="8">Interacts with ABI1. Part of a complex that contains SOS1, ABI1 and EPS8L2. Associates with F-actin.</text>
</comment>
<dbReference type="InterPro" id="IPR001452">
    <property type="entry name" value="SH3_domain"/>
</dbReference>
<dbReference type="Gene3D" id="1.10.150.50">
    <property type="entry name" value="Transcription Factor, Ets-1"/>
    <property type="match status" value="1"/>
</dbReference>
<dbReference type="FunFam" id="1.10.150.50:FF:000023">
    <property type="entry name" value="Epidermal growth factor receptor kinase substrate 8"/>
    <property type="match status" value="1"/>
</dbReference>
<dbReference type="GO" id="GO:1900029">
    <property type="term" value="P:positive regulation of ruffle assembly"/>
    <property type="evidence" value="ECO:0007669"/>
    <property type="project" value="TreeGrafter"/>
</dbReference>
<evidence type="ECO:0000313" key="15">
    <source>
        <dbReference type="EMBL" id="TKS90378.1"/>
    </source>
</evidence>
<dbReference type="FunFam" id="2.30.29.30:FF:000261">
    <property type="entry name" value="Epidermal growth factor receptor kinase substrate 8-like protein 1"/>
    <property type="match status" value="1"/>
</dbReference>
<evidence type="ECO:0000256" key="10">
    <source>
        <dbReference type="ARBA" id="ARBA00077699"/>
    </source>
</evidence>
<feature type="region of interest" description="Disordered" evidence="12">
    <location>
        <begin position="609"/>
        <end position="701"/>
    </location>
</feature>
<evidence type="ECO:0000256" key="6">
    <source>
        <dbReference type="ARBA" id="ARBA00023054"/>
    </source>
</evidence>
<dbReference type="CDD" id="cd11764">
    <property type="entry name" value="SH3_Eps8"/>
    <property type="match status" value="1"/>
</dbReference>
<dbReference type="GO" id="GO:0005737">
    <property type="term" value="C:cytoplasm"/>
    <property type="evidence" value="ECO:0007669"/>
    <property type="project" value="UniProtKB-SubCell"/>
</dbReference>
<dbReference type="GO" id="GO:0007266">
    <property type="term" value="P:Rho protein signal transduction"/>
    <property type="evidence" value="ECO:0007669"/>
    <property type="project" value="TreeGrafter"/>
</dbReference>
<dbReference type="InterPro" id="IPR036028">
    <property type="entry name" value="SH3-like_dom_sf"/>
</dbReference>
<dbReference type="EMBL" id="CM014099">
    <property type="protein sequence ID" value="TKS90378.1"/>
    <property type="molecule type" value="Genomic_DNA"/>
</dbReference>
<evidence type="ECO:0000256" key="11">
    <source>
        <dbReference type="PROSITE-ProRule" id="PRU00192"/>
    </source>
</evidence>
<dbReference type="SMART" id="SM00462">
    <property type="entry name" value="PTB"/>
    <property type="match status" value="1"/>
</dbReference>
<gene>
    <name evidence="15" type="ORF">D9C73_024510</name>
</gene>
<dbReference type="Pfam" id="PF22975">
    <property type="entry name" value="EPS8_2nd"/>
    <property type="match status" value="1"/>
</dbReference>
<dbReference type="GO" id="GO:0032587">
    <property type="term" value="C:ruffle membrane"/>
    <property type="evidence" value="ECO:0007669"/>
    <property type="project" value="TreeGrafter"/>
</dbReference>
<feature type="region of interest" description="Disordered" evidence="12">
    <location>
        <begin position="15"/>
        <end position="34"/>
    </location>
</feature>
<dbReference type="SUPFAM" id="SSF50729">
    <property type="entry name" value="PH domain-like"/>
    <property type="match status" value="1"/>
</dbReference>
<dbReference type="Proteomes" id="UP000298787">
    <property type="component" value="Chromosome 22"/>
</dbReference>
<dbReference type="InterPro" id="IPR006020">
    <property type="entry name" value="PTB/PI_dom"/>
</dbReference>
<dbReference type="PROSITE" id="PS01179">
    <property type="entry name" value="PID"/>
    <property type="match status" value="1"/>
</dbReference>
<keyword evidence="16" id="KW-1185">Reference proteome</keyword>
<evidence type="ECO:0000259" key="13">
    <source>
        <dbReference type="PROSITE" id="PS01179"/>
    </source>
</evidence>
<dbReference type="Pfam" id="PF18016">
    <property type="entry name" value="SAM_3"/>
    <property type="match status" value="1"/>
</dbReference>
<dbReference type="GO" id="GO:0016301">
    <property type="term" value="F:kinase activity"/>
    <property type="evidence" value="ECO:0007669"/>
    <property type="project" value="UniProtKB-KW"/>
</dbReference>
<comment type="function">
    <text evidence="7">Stimulates guanine exchange activity of SOS1. May play a role in membrane ruffling and remodeling of the actin cytoskeleton.</text>
</comment>
<evidence type="ECO:0000256" key="12">
    <source>
        <dbReference type="SAM" id="MobiDB-lite"/>
    </source>
</evidence>
<sequence length="1327" mass="144929">MNGYESPASGAFASYSSQINGHDSSDPPKAKSSAKALYGSDEIYFLRSSAKHKKKSQKQRKHFTKTSIDSLTDTSQYHVEHLTSFVLDRKDGMITVDDGIRRLRLLDAKGKVWTQEMLLQVENKSVSLIDQETKNELENFPIGSIQHCQAVMNACSYDSILALVCKDSGQNKPDLHLFQCDDIKASLIHADVESAMIDAKGGKVKKRPEALKMILKSDGIIPPPPAAPAPEPPESSNQVDVKSRAAAWSAWTNEQQEYEKLSEEDGPVEMTAARVDRDVQILNRILDDIEFFVTKLQKAAEAFNELSKRKKIKKGKKKGPGEGVLTLRSKPPGEEEFVDCLQKFKHAFNQLGKLKDHIQNPSAEDLLHFLFNPLRMVIQASGSVDLARSVVVPLLTREAIDFLHGSGTPEERHVWVTLGDGWTKCRLEWPKDHYFPPCPLRFRGGWEPPALREQELTQLAEGVADTELQRQEELRSRLMQEPAAAVQQFPPADGYAFANSYKRMQILDQDAAMAAFKQAVSCRLDRSLDVDSRGQSKLFAKSKYDFVARNNTELSVLRDEVVEVLDDRKQWWKVRNGCGACGYVPNNILEVTKAVDITGRGEPIYSHTIQKQTKPAATPMPAAPTPPPPAPARLPTPPLPPPAAEPAEPPAGSSQVSSQVSRQVSRQNSTTSSDNASVAMRDHGNQRTAPGNRRKSNMEEVQDELMHRLTLGRSAQKKIQVPARGGGGVAPVSITYDSTPDDVRAWLEAKGFSPVTITSLGVLTGAQLFSLNKDELKTVCPDDGARVFSQVTVQKAALETATPLPTPRPRHATSPATATPLPRHRPCDRHATATPPPSPLRPPRPCPRHAPATPPPLRPPRHRHAPAISPETATPLPTPRPRHATSLPPPRPCHATAPATATPPPRPRHLPATPRPCHATAPATPPPLRPPRHRHAPATSLRRHAPATPPPLPRHRPAIARPMPRHRPCHATAPATPPPLPTPPPPRHLCHRHALPRHRPCDRHATASPAISLRRHATATPRPATPPPCDRHATATPPPPPLRRDATTPPLPPRPAIATPCHATAPATPPPLPRHATPCHRHAPATATPCQPPPLPRHRPCDRHATATPPPLPRHRPCHAPALRPPPAPATATPPPLRTPPPPRHRPCLRHATAPATPRPRHLPCDRHATSPAPPRHRHAPATTRHCPCHAPATPPPLPRPCHAAAAPQTRIHIDKSSGAELQEIMRRRQEKLAASTCDSGVESFDEGSTIKLHASLLLPPSSSSSPPPSLLLPPSSSSPLLPPPSFTVIMSPHVAACCFHPQAAADHAKFVEIMRRRQELLSSSPP</sequence>
<evidence type="ECO:0000256" key="5">
    <source>
        <dbReference type="ARBA" id="ARBA00022553"/>
    </source>
</evidence>
<dbReference type="Gene3D" id="2.30.30.40">
    <property type="entry name" value="SH3 Domains"/>
    <property type="match status" value="1"/>
</dbReference>
<dbReference type="InterPro" id="IPR011993">
    <property type="entry name" value="PH-like_dom_sf"/>
</dbReference>
<keyword evidence="4" id="KW-0963">Cytoplasm</keyword>
<dbReference type="PROSITE" id="PS50002">
    <property type="entry name" value="SH3"/>
    <property type="match status" value="1"/>
</dbReference>
<feature type="domain" description="SH3" evidence="14">
    <location>
        <begin position="535"/>
        <end position="594"/>
    </location>
</feature>
<dbReference type="PANTHER" id="PTHR12287:SF21">
    <property type="entry name" value="EPIDERMAL GROWTH FACTOR RECEPTOR KINASE SUBSTRATE 8"/>
    <property type="match status" value="1"/>
</dbReference>
<dbReference type="InterPro" id="IPR013625">
    <property type="entry name" value="PTB"/>
</dbReference>
<feature type="region of interest" description="Disordered" evidence="12">
    <location>
        <begin position="799"/>
        <end position="1184"/>
    </location>
</feature>
<feature type="compositionally biased region" description="Pro residues" evidence="12">
    <location>
        <begin position="975"/>
        <end position="987"/>
    </location>
</feature>
<feature type="compositionally biased region" description="Basic residues" evidence="12">
    <location>
        <begin position="988"/>
        <end position="1001"/>
    </location>
</feature>
<protein>
    <recommendedName>
        <fullName evidence="9">Epidermal growth factor receptor kinase substrate 8-like protein 1</fullName>
    </recommendedName>
    <alternativeName>
        <fullName evidence="10">Epidermal growth factor receptor pathway substrate 8-related protein 1</fullName>
    </alternativeName>
</protein>
<feature type="compositionally biased region" description="Low complexity" evidence="12">
    <location>
        <begin position="910"/>
        <end position="922"/>
    </location>
</feature>
<organism evidence="15 16">
    <name type="scientific">Collichthys lucidus</name>
    <name type="common">Big head croaker</name>
    <name type="synonym">Sciaena lucida</name>
    <dbReference type="NCBI Taxonomy" id="240159"/>
    <lineage>
        <taxon>Eukaryota</taxon>
        <taxon>Metazoa</taxon>
        <taxon>Chordata</taxon>
        <taxon>Craniata</taxon>
        <taxon>Vertebrata</taxon>
        <taxon>Euteleostomi</taxon>
        <taxon>Actinopterygii</taxon>
        <taxon>Neopterygii</taxon>
        <taxon>Teleostei</taxon>
        <taxon>Neoteleostei</taxon>
        <taxon>Acanthomorphata</taxon>
        <taxon>Eupercaria</taxon>
        <taxon>Sciaenidae</taxon>
        <taxon>Collichthys</taxon>
    </lineage>
</organism>
<dbReference type="Pfam" id="PF00018">
    <property type="entry name" value="SH3_1"/>
    <property type="match status" value="1"/>
</dbReference>
<dbReference type="Gene3D" id="2.30.29.30">
    <property type="entry name" value="Pleckstrin-homology domain (PH domain)/Phosphotyrosine-binding domain (PTB)"/>
    <property type="match status" value="1"/>
</dbReference>
<dbReference type="GO" id="GO:0031982">
    <property type="term" value="C:vesicle"/>
    <property type="evidence" value="ECO:0007669"/>
    <property type="project" value="TreeGrafter"/>
</dbReference>
<keyword evidence="15" id="KW-0675">Receptor</keyword>
<feature type="compositionally biased region" description="Low complexity" evidence="12">
    <location>
        <begin position="650"/>
        <end position="667"/>
    </location>
</feature>
<dbReference type="CDD" id="cd01210">
    <property type="entry name" value="PTB_EPS8"/>
    <property type="match status" value="1"/>
</dbReference>
<feature type="compositionally biased region" description="Low complexity" evidence="12">
    <location>
        <begin position="1056"/>
        <end position="1066"/>
    </location>
</feature>